<dbReference type="Proteomes" id="UP000550401">
    <property type="component" value="Unassembled WGS sequence"/>
</dbReference>
<evidence type="ECO:0000313" key="1">
    <source>
        <dbReference type="EMBL" id="MBA8889503.1"/>
    </source>
</evidence>
<dbReference type="RefSeq" id="WP_182532549.1">
    <property type="nucleotide sequence ID" value="NZ_JACGXL010000007.1"/>
</dbReference>
<comment type="caution">
    <text evidence="1">The sequence shown here is derived from an EMBL/GenBank/DDBJ whole genome shotgun (WGS) entry which is preliminary data.</text>
</comment>
<dbReference type="AlphaFoldDB" id="A0A839F377"/>
<name>A0A839F377_9GAMM</name>
<organism evidence="1 2">
    <name type="scientific">Dokdonella fugitiva</name>
    <dbReference type="NCBI Taxonomy" id="328517"/>
    <lineage>
        <taxon>Bacteria</taxon>
        <taxon>Pseudomonadati</taxon>
        <taxon>Pseudomonadota</taxon>
        <taxon>Gammaproteobacteria</taxon>
        <taxon>Lysobacterales</taxon>
        <taxon>Rhodanobacteraceae</taxon>
        <taxon>Dokdonella</taxon>
    </lineage>
</organism>
<keyword evidence="2" id="KW-1185">Reference proteome</keyword>
<sequence>MNETPDHILADGEFVKLKALLSSVVDPNCELPDSPFHSRLEHRKFEEFDWAMSADAWASLCSLAARSGDSWILVAVLDPDPVTYYKAEFGYYNWSMVPTSVTGEQYRRVLDTHPRERPADSMFVNSSVVVWTSPAAKWAIWGERRTGLCVLAAEEPDYGVDWKGLEWAMEIANLEQGAAFAERFAKQFADA</sequence>
<evidence type="ECO:0000313" key="2">
    <source>
        <dbReference type="Proteomes" id="UP000550401"/>
    </source>
</evidence>
<protein>
    <submittedName>
        <fullName evidence="1">Uncharacterized protein</fullName>
    </submittedName>
</protein>
<reference evidence="1 2" key="1">
    <citation type="submission" date="2020-07" db="EMBL/GenBank/DDBJ databases">
        <title>Genomic Encyclopedia of Type Strains, Phase IV (KMG-V): Genome sequencing to study the core and pangenomes of soil and plant-associated prokaryotes.</title>
        <authorList>
            <person name="Whitman W."/>
        </authorList>
    </citation>
    <scope>NUCLEOTIDE SEQUENCE [LARGE SCALE GENOMIC DNA]</scope>
    <source>
        <strain evidence="1 2">RH2WT43</strain>
    </source>
</reference>
<dbReference type="EMBL" id="JACGXL010000007">
    <property type="protein sequence ID" value="MBA8889503.1"/>
    <property type="molecule type" value="Genomic_DNA"/>
</dbReference>
<proteinExistence type="predicted"/>
<accession>A0A839F377</accession>
<gene>
    <name evidence="1" type="ORF">FHW12_003749</name>
</gene>